<evidence type="ECO:0008006" key="3">
    <source>
        <dbReference type="Google" id="ProtNLM"/>
    </source>
</evidence>
<accession>A0A0A7GBD7</accession>
<dbReference type="EMBL" id="CP009552">
    <property type="protein sequence ID" value="AIY89350.1"/>
    <property type="molecule type" value="Genomic_DNA"/>
</dbReference>
<dbReference type="GeneID" id="24796893"/>
<dbReference type="eggNOG" id="arCOG02270">
    <property type="taxonomic scope" value="Archaea"/>
</dbReference>
<dbReference type="STRING" id="565033.GACE_0294"/>
<dbReference type="RefSeq" id="WP_048093485.1">
    <property type="nucleotide sequence ID" value="NZ_CP009552.1"/>
</dbReference>
<sequence>MKVEYDPEADILYIRIKEDEIKDTVDWNDDIWADLNEKGEVVGIEIWKARKHVISEILRYLNRAKEIEV</sequence>
<proteinExistence type="predicted"/>
<dbReference type="InterPro" id="IPR019270">
    <property type="entry name" value="DUF2283"/>
</dbReference>
<protein>
    <recommendedName>
        <fullName evidence="3">DUF2283 domain-containing protein</fullName>
    </recommendedName>
</protein>
<gene>
    <name evidence="1" type="ORF">GACE_0294</name>
</gene>
<dbReference type="PANTHER" id="PTHR37029:SF1">
    <property type="entry name" value="SSR1768 PROTEIN"/>
    <property type="match status" value="1"/>
</dbReference>
<reference evidence="1 2" key="1">
    <citation type="journal article" date="2015" name="Appl. Environ. Microbiol.">
        <title>The Geoglobus acetivorans genome: Fe(III) reduction, acetate utilization, autotrophic growth, and degradation of aromatic compounds in a hyperthermophilic archaeon.</title>
        <authorList>
            <person name="Mardanov A.V."/>
            <person name="Slododkina G.B."/>
            <person name="Slobodkin A.I."/>
            <person name="Beletsky A.V."/>
            <person name="Gavrilov S.N."/>
            <person name="Kublanov I.V."/>
            <person name="Bonch-Osmolovskaya E.A."/>
            <person name="Skryabin K.G."/>
            <person name="Ravin N.V."/>
        </authorList>
    </citation>
    <scope>NUCLEOTIDE SEQUENCE [LARGE SCALE GENOMIC DNA]</scope>
    <source>
        <strain evidence="1 2">SBH6</strain>
    </source>
</reference>
<dbReference type="HOGENOM" id="CLU_166740_2_0_2"/>
<dbReference type="KEGG" id="gac:GACE_0294"/>
<dbReference type="PANTHER" id="PTHR37029">
    <property type="entry name" value="SSR1768 PROTEIN"/>
    <property type="match status" value="1"/>
</dbReference>
<dbReference type="AlphaFoldDB" id="A0A0A7GBD7"/>
<evidence type="ECO:0000313" key="1">
    <source>
        <dbReference type="EMBL" id="AIY89350.1"/>
    </source>
</evidence>
<evidence type="ECO:0000313" key="2">
    <source>
        <dbReference type="Proteomes" id="UP000030624"/>
    </source>
</evidence>
<name>A0A0A7GBD7_GEOAI</name>
<dbReference type="Proteomes" id="UP000030624">
    <property type="component" value="Chromosome"/>
</dbReference>
<organism evidence="1 2">
    <name type="scientific">Geoglobus acetivorans</name>
    <dbReference type="NCBI Taxonomy" id="565033"/>
    <lineage>
        <taxon>Archaea</taxon>
        <taxon>Methanobacteriati</taxon>
        <taxon>Methanobacteriota</taxon>
        <taxon>Archaeoglobi</taxon>
        <taxon>Archaeoglobales</taxon>
        <taxon>Archaeoglobaceae</taxon>
        <taxon>Geoglobus</taxon>
    </lineage>
</organism>
<dbReference type="Pfam" id="PF10049">
    <property type="entry name" value="DUF2283"/>
    <property type="match status" value="1"/>
</dbReference>